<proteinExistence type="predicted"/>
<dbReference type="InterPro" id="IPR013783">
    <property type="entry name" value="Ig-like_fold"/>
</dbReference>
<keyword evidence="4" id="KW-1185">Reference proteome</keyword>
<dbReference type="InterPro" id="IPR036116">
    <property type="entry name" value="FN3_sf"/>
</dbReference>
<dbReference type="Proteomes" id="UP000051870">
    <property type="component" value="Unassembled WGS sequence"/>
</dbReference>
<dbReference type="EMBL" id="CYTW01000001">
    <property type="protein sequence ID" value="CUJ88968.1"/>
    <property type="molecule type" value="Genomic_DNA"/>
</dbReference>
<organism evidence="3 4">
    <name type="scientific">Shimia thalassica</name>
    <dbReference type="NCBI Taxonomy" id="1715693"/>
    <lineage>
        <taxon>Bacteria</taxon>
        <taxon>Pseudomonadati</taxon>
        <taxon>Pseudomonadota</taxon>
        <taxon>Alphaproteobacteria</taxon>
        <taxon>Rhodobacterales</taxon>
        <taxon>Roseobacteraceae</taxon>
    </lineage>
</organism>
<evidence type="ECO:0000313" key="4">
    <source>
        <dbReference type="Proteomes" id="UP000051870"/>
    </source>
</evidence>
<evidence type="ECO:0000313" key="3">
    <source>
        <dbReference type="EMBL" id="CUJ88968.1"/>
    </source>
</evidence>
<dbReference type="SUPFAM" id="SSF49265">
    <property type="entry name" value="Fibronectin type III"/>
    <property type="match status" value="1"/>
</dbReference>
<evidence type="ECO:0000259" key="2">
    <source>
        <dbReference type="Pfam" id="PF04773"/>
    </source>
</evidence>
<protein>
    <submittedName>
        <fullName evidence="3">FecR protein</fullName>
    </submittedName>
</protein>
<dbReference type="RefSeq" id="WP_145865262.1">
    <property type="nucleotide sequence ID" value="NZ_CYTW01000001.1"/>
</dbReference>
<keyword evidence="1" id="KW-0732">Signal</keyword>
<dbReference type="GeneID" id="83880072"/>
<gene>
    <name evidence="3" type="ORF">PH7735_01007</name>
</gene>
<feature type="domain" description="FecR protein" evidence="2">
    <location>
        <begin position="210"/>
        <end position="301"/>
    </location>
</feature>
<dbReference type="Pfam" id="PF04773">
    <property type="entry name" value="FecR"/>
    <property type="match status" value="1"/>
</dbReference>
<name>A0A0P1I4B2_9RHOB</name>
<dbReference type="InterPro" id="IPR006860">
    <property type="entry name" value="FecR"/>
</dbReference>
<accession>A0A0P1I4B2</accession>
<evidence type="ECO:0000256" key="1">
    <source>
        <dbReference type="SAM" id="SignalP"/>
    </source>
</evidence>
<feature type="signal peptide" evidence="1">
    <location>
        <begin position="1"/>
        <end position="35"/>
    </location>
</feature>
<reference evidence="4" key="1">
    <citation type="submission" date="2015-09" db="EMBL/GenBank/DDBJ databases">
        <authorList>
            <person name="Rodrigo-Torres Lidia"/>
            <person name="Arahal R.David."/>
        </authorList>
    </citation>
    <scope>NUCLEOTIDE SEQUENCE [LARGE SCALE GENOMIC DNA]</scope>
    <source>
        <strain evidence="4">CECT 7735</strain>
    </source>
</reference>
<dbReference type="Gene3D" id="2.60.40.10">
    <property type="entry name" value="Immunoglobulins"/>
    <property type="match status" value="3"/>
</dbReference>
<sequence>MFRPWKSATTLRTAYGLMRLVLPIMIGGSATATLAETDPFEAPYEVIAFSGNETLRDFVAEHLNDPDLWPTVLKLNQVASPADLSPGMLIQMPVRQVALADDALLASLSAIQKATAQGARLFAPDEIGSALESRETAIHHRGEGEWRDVVLFAGEATEHAKEAFDIAVKQRDRSAEALITDIHGQVEGRDPAEAAWTDRDLRDILVEFERLRTLSNSTTQVTFRDLSRLRLNPNSNATIQRMRSDPLTGKEVTKVSLASGDFYALLNQLSDQDSFEIDVPGIKTTTESNDFWIKNDTQNARFVNFDVASLDIQAGANNVSLGRDEGVVITPDGKAVKTEALDRPYLTAPVGNTKVYGTNVPLGWRAHDGAAGYWLELAADRGFNHMINSQWGIAETAFRVENLDPGPYYWRVAALDKLGLPGKWSETGEFELRIDNTPPFLALFAPTDNITVETPEIEVLGASEKDAFLLLNGKDITVGDDGSFLEAVMLVPGTNTLLLEAVDAAGNVSSKSHTVIYRPGEQATITLDATMPRAGDVLVSRNAEMTIAARTTADAGRDVIVRTLSGEEIARTTVTGGGQIGLSVPATGTEETYHLQILSDAGKELGKTTFSVLRDEIAPVIVLDTPPPRSSFEDVLELSGSIQDAVSLTLDGVPVNMIDGGFVLDVALVSGRNNFELRALDAAGNIGLLAIETVLDLDPPEILDVSLERPKGDSGPIEIAVEATDISGLRQAAQFILMIGDAEREGYLRCDSAAGVCRATLPAEAGDIELVELILQDYAGNEAIW</sequence>
<feature type="chain" id="PRO_5006064863" evidence="1">
    <location>
        <begin position="36"/>
        <end position="785"/>
    </location>
</feature>
<dbReference type="Pfam" id="PF09136">
    <property type="entry name" value="Glucodextran_B"/>
    <property type="match status" value="1"/>
</dbReference>
<dbReference type="STRING" id="1715693.PH7735_01007"/>
<dbReference type="AlphaFoldDB" id="A0A0P1I4B2"/>